<dbReference type="EMBL" id="MN739368">
    <property type="protein sequence ID" value="QHT01303.1"/>
    <property type="molecule type" value="Genomic_DNA"/>
</dbReference>
<reference evidence="1" key="1">
    <citation type="journal article" date="2020" name="Nature">
        <title>Giant virus diversity and host interactions through global metagenomics.</title>
        <authorList>
            <person name="Schulz F."/>
            <person name="Roux S."/>
            <person name="Paez-Espino D."/>
            <person name="Jungbluth S."/>
            <person name="Walsh D.A."/>
            <person name="Denef V.J."/>
            <person name="McMahon K.D."/>
            <person name="Konstantinidis K.T."/>
            <person name="Eloe-Fadrosh E.A."/>
            <person name="Kyrpides N.C."/>
            <person name="Woyke T."/>
        </authorList>
    </citation>
    <scope>NUCLEOTIDE SEQUENCE</scope>
    <source>
        <strain evidence="1">GVMAG-M-3300020192-26</strain>
    </source>
</reference>
<proteinExistence type="predicted"/>
<protein>
    <submittedName>
        <fullName evidence="1">Uncharacterized protein</fullName>
    </submittedName>
</protein>
<name>A0A6C0CAD8_9ZZZZ</name>
<sequence>MHRVSHKNIQSTELVHILSLFNVPFNVCDELQEHDRPVSNKNNQSFVHVEMPPLVLTDILKLGIENFPKVSIGKYKFPYINVPKTNDFVGRIICPQLVIKDDLIIYSGYYIIIDYHLDGSWTTSKINPSRNFSFYSFPFEYFLDGRCWKRSVRIFGSGYTVWARIGVDSCLFEYGYASITALINSILCNFSITENKLELFHISKCSELCVAKLILLKYMFNDMLLTILRSIAKKLIKLIGHAPFKLKKVS</sequence>
<accession>A0A6C0CAD8</accession>
<evidence type="ECO:0000313" key="1">
    <source>
        <dbReference type="EMBL" id="QHT01303.1"/>
    </source>
</evidence>
<dbReference type="AlphaFoldDB" id="A0A6C0CAD8"/>
<organism evidence="1">
    <name type="scientific">viral metagenome</name>
    <dbReference type="NCBI Taxonomy" id="1070528"/>
    <lineage>
        <taxon>unclassified sequences</taxon>
        <taxon>metagenomes</taxon>
        <taxon>organismal metagenomes</taxon>
    </lineage>
</organism>